<feature type="transmembrane region" description="Helical" evidence="9">
    <location>
        <begin position="365"/>
        <end position="383"/>
    </location>
</feature>
<evidence type="ECO:0000256" key="3">
    <source>
        <dbReference type="ARBA" id="ARBA00020150"/>
    </source>
</evidence>
<dbReference type="STRING" id="545501.BN997_01196"/>
<feature type="transmembrane region" description="Helical" evidence="9">
    <location>
        <begin position="66"/>
        <end position="83"/>
    </location>
</feature>
<evidence type="ECO:0000313" key="11">
    <source>
        <dbReference type="Proteomes" id="UP000040453"/>
    </source>
</evidence>
<keyword evidence="7 9" id="KW-0472">Membrane</keyword>
<gene>
    <name evidence="10" type="primary">sdcS_1</name>
    <name evidence="10" type="ORF">BN997_01196</name>
</gene>
<dbReference type="GO" id="GO:0015293">
    <property type="term" value="F:symporter activity"/>
    <property type="evidence" value="ECO:0007669"/>
    <property type="project" value="UniProtKB-KW"/>
</dbReference>
<evidence type="ECO:0000256" key="7">
    <source>
        <dbReference type="ARBA" id="ARBA00023136"/>
    </source>
</evidence>
<evidence type="ECO:0000256" key="2">
    <source>
        <dbReference type="ARBA" id="ARBA00006772"/>
    </source>
</evidence>
<feature type="transmembrane region" description="Helical" evidence="9">
    <location>
        <begin position="188"/>
        <end position="212"/>
    </location>
</feature>
<dbReference type="OrthoDB" id="2339361at2"/>
<feature type="transmembrane region" description="Helical" evidence="9">
    <location>
        <begin position="390"/>
        <end position="408"/>
    </location>
</feature>
<evidence type="ECO:0000256" key="1">
    <source>
        <dbReference type="ARBA" id="ARBA00004141"/>
    </source>
</evidence>
<dbReference type="GO" id="GO:0005886">
    <property type="term" value="C:plasma membrane"/>
    <property type="evidence" value="ECO:0007669"/>
    <property type="project" value="TreeGrafter"/>
</dbReference>
<feature type="transmembrane region" description="Helical" evidence="9">
    <location>
        <begin position="20"/>
        <end position="37"/>
    </location>
</feature>
<sequence>MLFRKKTNQPRGRIHVNGKIITFLISTIIFIGLLIFLPAEIPWSAKATISIMVYGILLWAFESLPLGMTSVLTMVLLLFLHAVSIDVVLSGFGSPAVFLIVAGMMIAKGVNETSLMDRITYILLAKWGASAKGIFMGLFLLMQIQAFFIPATAVRASLMVPVVLSILKSVGAKKGSNFSKLMLVGTAYAGNVSGTAILTAAIGNILTIEILQLYTGRTLSYLDWLLYAFPIWTLLIIVIPYIVWKCYPPENFSFETLSNEMKQKKKELGRINGAELKCMIILLVTVILWMTEPLHGYHPTVPALMAVVLMAMPKIGFVEWRKLVGVNFDLVLLIGATLSLGFALIESGAIEILEVLITSEQIVNIFANPWLAILIVILISQLYHLGVTNVSTAVVTLLPVLISLSFQANLDPVVIAFTSALTILFGYVLIVETMPNVVVHGTGMINQQDFYLPGLLSTLASTLITLLVAFTWWKWLGFWP</sequence>
<accession>A0A0A1MQT1</accession>
<organism evidence="10 11">
    <name type="scientific">Oceanobacillus oncorhynchi</name>
    <dbReference type="NCBI Taxonomy" id="545501"/>
    <lineage>
        <taxon>Bacteria</taxon>
        <taxon>Bacillati</taxon>
        <taxon>Bacillota</taxon>
        <taxon>Bacilli</taxon>
        <taxon>Bacillales</taxon>
        <taxon>Bacillaceae</taxon>
        <taxon>Oceanobacillus</taxon>
    </lineage>
</organism>
<dbReference type="Pfam" id="PF00939">
    <property type="entry name" value="Na_sulph_symp"/>
    <property type="match status" value="1"/>
</dbReference>
<feature type="transmembrane region" description="Helical" evidence="9">
    <location>
        <begin position="414"/>
        <end position="438"/>
    </location>
</feature>
<feature type="transmembrane region" description="Helical" evidence="9">
    <location>
        <begin position="89"/>
        <end position="107"/>
    </location>
</feature>
<comment type="similarity">
    <text evidence="2">Belongs to the SLC13A/DASS transporter (TC 2.A.47) family. NADC subfamily.</text>
</comment>
<feature type="transmembrane region" description="Helical" evidence="9">
    <location>
        <begin position="324"/>
        <end position="345"/>
    </location>
</feature>
<dbReference type="InterPro" id="IPR001898">
    <property type="entry name" value="SLC13A/DASS"/>
</dbReference>
<keyword evidence="5" id="KW-0769">Symport</keyword>
<feature type="transmembrane region" description="Helical" evidence="9">
    <location>
        <begin position="224"/>
        <end position="244"/>
    </location>
</feature>
<evidence type="ECO:0000256" key="6">
    <source>
        <dbReference type="ARBA" id="ARBA00022989"/>
    </source>
</evidence>
<keyword evidence="6 9" id="KW-1133">Transmembrane helix</keyword>
<comment type="subcellular location">
    <subcellularLocation>
        <location evidence="1">Membrane</location>
        <topology evidence="1">Multi-pass membrane protein</topology>
    </subcellularLocation>
</comment>
<evidence type="ECO:0000256" key="4">
    <source>
        <dbReference type="ARBA" id="ARBA00022692"/>
    </source>
</evidence>
<keyword evidence="4 9" id="KW-0812">Transmembrane</keyword>
<feature type="transmembrane region" description="Helical" evidence="9">
    <location>
        <begin position="296"/>
        <end position="312"/>
    </location>
</feature>
<dbReference type="AlphaFoldDB" id="A0A0A1MQT1"/>
<evidence type="ECO:0000313" key="10">
    <source>
        <dbReference type="EMBL" id="CEI81376.1"/>
    </source>
</evidence>
<dbReference type="Proteomes" id="UP000040453">
    <property type="component" value="Unassembled WGS sequence"/>
</dbReference>
<dbReference type="PANTHER" id="PTHR10283">
    <property type="entry name" value="SOLUTE CARRIER FAMILY 13 MEMBER"/>
    <property type="match status" value="1"/>
</dbReference>
<keyword evidence="11" id="KW-1185">Reference proteome</keyword>
<feature type="transmembrane region" description="Helical" evidence="9">
    <location>
        <begin position="271"/>
        <end position="290"/>
    </location>
</feature>
<feature type="transmembrane region" description="Helical" evidence="9">
    <location>
        <begin position="147"/>
        <end position="167"/>
    </location>
</feature>
<evidence type="ECO:0000256" key="9">
    <source>
        <dbReference type="SAM" id="Phobius"/>
    </source>
</evidence>
<dbReference type="EMBL" id="CDGG01000001">
    <property type="protein sequence ID" value="CEI81376.1"/>
    <property type="molecule type" value="Genomic_DNA"/>
</dbReference>
<dbReference type="RefSeq" id="WP_042530467.1">
    <property type="nucleotide sequence ID" value="NZ_CAXOIH010000010.1"/>
</dbReference>
<feature type="transmembrane region" description="Helical" evidence="9">
    <location>
        <begin position="450"/>
        <end position="473"/>
    </location>
</feature>
<dbReference type="GO" id="GO:1905039">
    <property type="term" value="P:carboxylic acid transmembrane transport"/>
    <property type="evidence" value="ECO:0007669"/>
    <property type="project" value="UniProtKB-ARBA"/>
</dbReference>
<dbReference type="GO" id="GO:0008514">
    <property type="term" value="F:organic anion transmembrane transporter activity"/>
    <property type="evidence" value="ECO:0007669"/>
    <property type="project" value="UniProtKB-ARBA"/>
</dbReference>
<protein>
    <recommendedName>
        <fullName evidence="3">Sodium-dependent dicarboxylate transporter SdcS</fullName>
    </recommendedName>
    <alternativeName>
        <fullName evidence="8">Na(+)/dicarboxylate symporter</fullName>
    </alternativeName>
</protein>
<name>A0A0A1MQT1_9BACI</name>
<keyword evidence="5" id="KW-0813">Transport</keyword>
<dbReference type="PANTHER" id="PTHR10283:SF82">
    <property type="entry name" value="SOLUTE CARRIER FAMILY 13 MEMBER 2"/>
    <property type="match status" value="1"/>
</dbReference>
<proteinExistence type="inferred from homology"/>
<reference evidence="10 11" key="1">
    <citation type="submission" date="2014-11" db="EMBL/GenBank/DDBJ databases">
        <authorList>
            <person name="Urmite Genomes Urmite Genomes"/>
        </authorList>
    </citation>
    <scope>NUCLEOTIDE SEQUENCE [LARGE SCALE GENOMIC DNA]</scope>
    <source>
        <strain evidence="10 11">Oc5</strain>
    </source>
</reference>
<evidence type="ECO:0000256" key="5">
    <source>
        <dbReference type="ARBA" id="ARBA00022847"/>
    </source>
</evidence>
<evidence type="ECO:0000256" key="8">
    <source>
        <dbReference type="ARBA" id="ARBA00031174"/>
    </source>
</evidence>